<proteinExistence type="predicted"/>
<dbReference type="RefSeq" id="WP_186411539.1">
    <property type="nucleotide sequence ID" value="NZ_FLQY01000246.1"/>
</dbReference>
<dbReference type="Pfam" id="PF12796">
    <property type="entry name" value="Ank_2"/>
    <property type="match status" value="1"/>
</dbReference>
<dbReference type="Pfam" id="PF13637">
    <property type="entry name" value="Ank_4"/>
    <property type="match status" value="1"/>
</dbReference>
<name>A0A1A8XX47_9RHOO</name>
<accession>A0A1A8XX47</accession>
<dbReference type="PROSITE" id="PS50088">
    <property type="entry name" value="ANK_REPEAT"/>
    <property type="match status" value="4"/>
</dbReference>
<evidence type="ECO:0000313" key="4">
    <source>
        <dbReference type="EMBL" id="SBT09296.1"/>
    </source>
</evidence>
<keyword evidence="5" id="KW-1185">Reference proteome</keyword>
<evidence type="ECO:0000256" key="2">
    <source>
        <dbReference type="ARBA" id="ARBA00023043"/>
    </source>
</evidence>
<dbReference type="PANTHER" id="PTHR24171">
    <property type="entry name" value="ANKYRIN REPEAT DOMAIN-CONTAINING PROTEIN 39-RELATED"/>
    <property type="match status" value="1"/>
</dbReference>
<dbReference type="EMBL" id="FLQY01000246">
    <property type="protein sequence ID" value="SBT09296.1"/>
    <property type="molecule type" value="Genomic_DNA"/>
</dbReference>
<organism evidence="4 5">
    <name type="scientific">Candidatus Propionivibrio aalborgensis</name>
    <dbReference type="NCBI Taxonomy" id="1860101"/>
    <lineage>
        <taxon>Bacteria</taxon>
        <taxon>Pseudomonadati</taxon>
        <taxon>Pseudomonadota</taxon>
        <taxon>Betaproteobacteria</taxon>
        <taxon>Rhodocyclales</taxon>
        <taxon>Rhodocyclaceae</taxon>
        <taxon>Propionivibrio</taxon>
    </lineage>
</organism>
<sequence length="382" mass="42160">MQLITRGSRTLFVVLFLFGGATWAALPDPITFSWAIERNDIGKVTAWLDEGLNPEFQTNQLGSGLMIAAWHGNIPMMTLFLERGANVRRANRNGEQPLQLAAWNGHLEAVKWLLAHGAVLNREGNHWGALHYAVFNGHEELARYLIEQGAEVNARSPNKSTPLILAAREGREDLTKTLLESGADPRSRNDWGDTALTMAMRYDHYRLGKMISTPEEFSIAVKAPKESFGEASRSGSAPTEIEMLLAQIREAEAEGRPSEALHKQLLEAVNAFRRNAMARKAAARQQMPRSYQPSRTLVITGKRGRPGVERAQVMVDGRPVNTLGAPKPATGAASISITPVNKRATQAQIAELMRQIRLEEAQGGTANDLKNRLYEAVESLKQ</sequence>
<dbReference type="PRINTS" id="PR01415">
    <property type="entry name" value="ANKYRIN"/>
</dbReference>
<keyword evidence="2 3" id="KW-0040">ANK repeat</keyword>
<feature type="repeat" description="ANK" evidence="3">
    <location>
        <begin position="60"/>
        <end position="92"/>
    </location>
</feature>
<feature type="repeat" description="ANK" evidence="3">
    <location>
        <begin position="158"/>
        <end position="190"/>
    </location>
</feature>
<dbReference type="AlphaFoldDB" id="A0A1A8XX47"/>
<feature type="repeat" description="ANK" evidence="3">
    <location>
        <begin position="125"/>
        <end position="157"/>
    </location>
</feature>
<dbReference type="Gene3D" id="1.25.40.20">
    <property type="entry name" value="Ankyrin repeat-containing domain"/>
    <property type="match status" value="2"/>
</dbReference>
<dbReference type="InterPro" id="IPR002110">
    <property type="entry name" value="Ankyrin_rpt"/>
</dbReference>
<feature type="repeat" description="ANK" evidence="3">
    <location>
        <begin position="93"/>
        <end position="125"/>
    </location>
</feature>
<protein>
    <submittedName>
        <fullName evidence="4">Ankyrin</fullName>
    </submittedName>
</protein>
<dbReference type="PROSITE" id="PS50297">
    <property type="entry name" value="ANK_REP_REGION"/>
    <property type="match status" value="3"/>
</dbReference>
<dbReference type="SMART" id="SM00248">
    <property type="entry name" value="ANK"/>
    <property type="match status" value="4"/>
</dbReference>
<gene>
    <name evidence="4" type="ORF">PROAA_320005</name>
</gene>
<dbReference type="InterPro" id="IPR036770">
    <property type="entry name" value="Ankyrin_rpt-contain_sf"/>
</dbReference>
<evidence type="ECO:0000256" key="3">
    <source>
        <dbReference type="PROSITE-ProRule" id="PRU00023"/>
    </source>
</evidence>
<keyword evidence="1" id="KW-0677">Repeat</keyword>
<dbReference type="Proteomes" id="UP000199600">
    <property type="component" value="Unassembled WGS sequence"/>
</dbReference>
<dbReference type="SUPFAM" id="SSF48403">
    <property type="entry name" value="Ankyrin repeat"/>
    <property type="match status" value="1"/>
</dbReference>
<evidence type="ECO:0000256" key="1">
    <source>
        <dbReference type="ARBA" id="ARBA00022737"/>
    </source>
</evidence>
<evidence type="ECO:0000313" key="5">
    <source>
        <dbReference type="Proteomes" id="UP000199600"/>
    </source>
</evidence>
<reference evidence="4 5" key="1">
    <citation type="submission" date="2016-06" db="EMBL/GenBank/DDBJ databases">
        <authorList>
            <person name="Kjaerup R.B."/>
            <person name="Dalgaard T.S."/>
            <person name="Juul-Madsen H.R."/>
        </authorList>
    </citation>
    <scope>NUCLEOTIDE SEQUENCE [LARGE SCALE GENOMIC DNA]</scope>
    <source>
        <strain evidence="4">2</strain>
    </source>
</reference>
<dbReference type="PANTHER" id="PTHR24171:SF9">
    <property type="entry name" value="ANKYRIN REPEAT DOMAIN-CONTAINING PROTEIN 39"/>
    <property type="match status" value="1"/>
</dbReference>